<dbReference type="RefSeq" id="WP_144850647.1">
    <property type="nucleotide sequence ID" value="NZ_VMRJ01000004.1"/>
</dbReference>
<name>A0A558BSZ0_9BACT</name>
<dbReference type="OrthoDB" id="886813at2"/>
<accession>A0A558BSZ0</accession>
<dbReference type="AlphaFoldDB" id="A0A558BSZ0"/>
<evidence type="ECO:0000313" key="1">
    <source>
        <dbReference type="EMBL" id="TVT39611.1"/>
    </source>
</evidence>
<evidence type="ECO:0000313" key="2">
    <source>
        <dbReference type="Proteomes" id="UP000317624"/>
    </source>
</evidence>
<organism evidence="1 2">
    <name type="scientific">Hymenobacter setariae</name>
    <dbReference type="NCBI Taxonomy" id="2594794"/>
    <lineage>
        <taxon>Bacteria</taxon>
        <taxon>Pseudomonadati</taxon>
        <taxon>Bacteroidota</taxon>
        <taxon>Cytophagia</taxon>
        <taxon>Cytophagales</taxon>
        <taxon>Hymenobacteraceae</taxon>
        <taxon>Hymenobacter</taxon>
    </lineage>
</organism>
<sequence length="81" mass="8903">MKNNPPPPSIRKLMPEGFLGTLADRTGCTSMPDLSQIVLRERSRSKYWPAVLKLAEETNPEGYAHWAAANPDKLPAVAQTA</sequence>
<dbReference type="Proteomes" id="UP000317624">
    <property type="component" value="Unassembled WGS sequence"/>
</dbReference>
<dbReference type="EMBL" id="VMRJ01000004">
    <property type="protein sequence ID" value="TVT39611.1"/>
    <property type="molecule type" value="Genomic_DNA"/>
</dbReference>
<reference evidence="1 2" key="1">
    <citation type="submission" date="2019-07" db="EMBL/GenBank/DDBJ databases">
        <title>Hymenobacter sp. straun FUR1 Genome sequencing and assembly.</title>
        <authorList>
            <person name="Chhetri G."/>
        </authorList>
    </citation>
    <scope>NUCLEOTIDE SEQUENCE [LARGE SCALE GENOMIC DNA]</scope>
    <source>
        <strain evidence="1 2">Fur1</strain>
    </source>
</reference>
<keyword evidence="2" id="KW-1185">Reference proteome</keyword>
<gene>
    <name evidence="1" type="ORF">FNT36_18390</name>
</gene>
<proteinExistence type="predicted"/>
<comment type="caution">
    <text evidence="1">The sequence shown here is derived from an EMBL/GenBank/DDBJ whole genome shotgun (WGS) entry which is preliminary data.</text>
</comment>
<protein>
    <submittedName>
        <fullName evidence="1">Uncharacterized protein</fullName>
    </submittedName>
</protein>